<evidence type="ECO:0000313" key="2">
    <source>
        <dbReference type="Proteomes" id="UP001589833"/>
    </source>
</evidence>
<dbReference type="Proteomes" id="UP001589833">
    <property type="component" value="Unassembled WGS sequence"/>
</dbReference>
<name>A0ABV6N9L6_9BACI</name>
<comment type="caution">
    <text evidence="1">The sequence shown here is derived from an EMBL/GenBank/DDBJ whole genome shotgun (WGS) entry which is preliminary data.</text>
</comment>
<proteinExistence type="predicted"/>
<keyword evidence="2" id="KW-1185">Reference proteome</keyword>
<evidence type="ECO:0008006" key="3">
    <source>
        <dbReference type="Google" id="ProtNLM"/>
    </source>
</evidence>
<organism evidence="1 2">
    <name type="scientific">Halalkalibacter alkalisediminis</name>
    <dbReference type="NCBI Taxonomy" id="935616"/>
    <lineage>
        <taxon>Bacteria</taxon>
        <taxon>Bacillati</taxon>
        <taxon>Bacillota</taxon>
        <taxon>Bacilli</taxon>
        <taxon>Bacillales</taxon>
        <taxon>Bacillaceae</taxon>
        <taxon>Halalkalibacter</taxon>
    </lineage>
</organism>
<gene>
    <name evidence="1" type="ORF">ACFFH4_00210</name>
</gene>
<accession>A0ABV6N9L6</accession>
<reference evidence="1 2" key="1">
    <citation type="submission" date="2024-09" db="EMBL/GenBank/DDBJ databases">
        <authorList>
            <person name="Sun Q."/>
            <person name="Mori K."/>
        </authorList>
    </citation>
    <scope>NUCLEOTIDE SEQUENCE [LARGE SCALE GENOMIC DNA]</scope>
    <source>
        <strain evidence="1 2">NCAIM B.02301</strain>
    </source>
</reference>
<protein>
    <recommendedName>
        <fullName evidence="3">Phage protein</fullName>
    </recommendedName>
</protein>
<dbReference type="RefSeq" id="WP_273845929.1">
    <property type="nucleotide sequence ID" value="NZ_JAQQWT010000015.1"/>
</dbReference>
<evidence type="ECO:0000313" key="1">
    <source>
        <dbReference type="EMBL" id="MFC0557474.1"/>
    </source>
</evidence>
<sequence length="46" mass="5644">METYERAYRQYTEQCELFGMQPIDMIKFIQTVTQEQVEQMISQYTN</sequence>
<dbReference type="EMBL" id="JBHLTR010000001">
    <property type="protein sequence ID" value="MFC0557474.1"/>
    <property type="molecule type" value="Genomic_DNA"/>
</dbReference>